<sequence>MGRRSRSRSPRRRSPSYGRERDYRGRDRDNRSPRRRDDVDRYSRRDDRGRYDDYGRDRRREDRYDRYDRDRGRDYDRRRRDSPPRRRDSPPRRRRSPSRSRTPPPRQRISRDKSPRGRERAVGNTKPAKFRFDSPPREDEQKSSALLNAAIKDQPHLIRVLQGAHSSTYMPAAVQAQLILNKKSQAAAAQAAVQGVSVESFGAANSVALAAERAAQAAMASGIPAATSMQGSAPAATLAAVQQAAAQVSGGAGLATQATIDVDAEELIPLRKQMFLEVSITGIPLGMDVLSVTSFLNKAMESSKLTMGGGDACVGGWISTDGAAAYVQMRSIEEATSILSLNGIPLMHNPLKIVRPPPLVELQAAEQAREQLGLMFKGSRPERVWISGLTKEYTPVFFKQILQAFGTVQYFYMPVDEKDPERPHLGCALVEWERYCQQHSAMEILQGVEFRTPSGKPGPEGGLSLKLAADALQEPAGALRELLEESLGYKSGQRAAPRMLVPTRILYLENAVSREELVDDEVYDEIYQDIKMECAEKAGEVLDCIIPRPEERNPLDPVEAMEKERLQGVGYCFIEFASVEGAVKARKMLEGRRFGNNYVRANYLSEKKYLDRDFENPQPNTNADSSSSSASGRGRPVGGDSSDTKSAPSVSQERDMAAGGPSPPPEPSSSTESAVPLPMPVSADEPMADAAAQPAGDGSIPMALPPPPGAPIPLGA</sequence>
<feature type="compositionally biased region" description="Basic and acidic residues" evidence="5">
    <location>
        <begin position="109"/>
        <end position="121"/>
    </location>
</feature>
<accession>A0A0G4GU83</accession>
<keyword evidence="3" id="KW-0508">mRNA splicing</keyword>
<dbReference type="PROSITE" id="PS50102">
    <property type="entry name" value="RRM"/>
    <property type="match status" value="1"/>
</dbReference>
<keyword evidence="2 4" id="KW-0694">RNA-binding</keyword>
<protein>
    <recommendedName>
        <fullName evidence="6">RRM domain-containing protein</fullName>
    </recommendedName>
</protein>
<dbReference type="InterPro" id="IPR035979">
    <property type="entry name" value="RBD_domain_sf"/>
</dbReference>
<feature type="compositionally biased region" description="Basic residues" evidence="5">
    <location>
        <begin position="1"/>
        <end position="14"/>
    </location>
</feature>
<dbReference type="GO" id="GO:0008380">
    <property type="term" value="P:RNA splicing"/>
    <property type="evidence" value="ECO:0007669"/>
    <property type="project" value="UniProtKB-KW"/>
</dbReference>
<feature type="region of interest" description="Disordered" evidence="5">
    <location>
        <begin position="612"/>
        <end position="716"/>
    </location>
</feature>
<proteinExistence type="predicted"/>
<dbReference type="InterPro" id="IPR000504">
    <property type="entry name" value="RRM_dom"/>
</dbReference>
<name>A0A0G4GU83_9ALVE</name>
<dbReference type="SUPFAM" id="SSF54928">
    <property type="entry name" value="RNA-binding domain, RBD"/>
    <property type="match status" value="2"/>
</dbReference>
<dbReference type="PANTHER" id="PTHR23139">
    <property type="entry name" value="RNA-BINDING PROTEIN"/>
    <property type="match status" value="1"/>
</dbReference>
<dbReference type="Gene3D" id="3.30.70.330">
    <property type="match status" value="3"/>
</dbReference>
<dbReference type="EMBL" id="CDMZ01001558">
    <property type="protein sequence ID" value="CEM34374.1"/>
    <property type="molecule type" value="Genomic_DNA"/>
</dbReference>
<keyword evidence="1" id="KW-0507">mRNA processing</keyword>
<evidence type="ECO:0000256" key="3">
    <source>
        <dbReference type="ARBA" id="ARBA00023187"/>
    </source>
</evidence>
<organism evidence="7">
    <name type="scientific">Chromera velia CCMP2878</name>
    <dbReference type="NCBI Taxonomy" id="1169474"/>
    <lineage>
        <taxon>Eukaryota</taxon>
        <taxon>Sar</taxon>
        <taxon>Alveolata</taxon>
        <taxon>Colpodellida</taxon>
        <taxon>Chromeraceae</taxon>
        <taxon>Chromera</taxon>
    </lineage>
</organism>
<evidence type="ECO:0000256" key="2">
    <source>
        <dbReference type="ARBA" id="ARBA00022884"/>
    </source>
</evidence>
<evidence type="ECO:0000256" key="4">
    <source>
        <dbReference type="PROSITE-ProRule" id="PRU00176"/>
    </source>
</evidence>
<dbReference type="CDD" id="cd12232">
    <property type="entry name" value="RRM3_U2AF65"/>
    <property type="match status" value="1"/>
</dbReference>
<dbReference type="SMART" id="SM00360">
    <property type="entry name" value="RRM"/>
    <property type="match status" value="2"/>
</dbReference>
<evidence type="ECO:0000256" key="5">
    <source>
        <dbReference type="SAM" id="MobiDB-lite"/>
    </source>
</evidence>
<dbReference type="FunFam" id="3.30.70.330:FF:000097">
    <property type="entry name" value="U2 snRNP auxiliary factor large subunit"/>
    <property type="match status" value="1"/>
</dbReference>
<feature type="compositionally biased region" description="Basic and acidic residues" evidence="5">
    <location>
        <begin position="18"/>
        <end position="91"/>
    </location>
</feature>
<feature type="compositionally biased region" description="Pro residues" evidence="5">
    <location>
        <begin position="703"/>
        <end position="716"/>
    </location>
</feature>
<feature type="compositionally biased region" description="Basic and acidic residues" evidence="5">
    <location>
        <begin position="130"/>
        <end position="142"/>
    </location>
</feature>
<feature type="domain" description="RRM" evidence="6">
    <location>
        <begin position="504"/>
        <end position="606"/>
    </location>
</feature>
<evidence type="ECO:0000256" key="1">
    <source>
        <dbReference type="ARBA" id="ARBA00022664"/>
    </source>
</evidence>
<dbReference type="GO" id="GO:0003723">
    <property type="term" value="F:RNA binding"/>
    <property type="evidence" value="ECO:0007669"/>
    <property type="project" value="UniProtKB-UniRule"/>
</dbReference>
<gene>
    <name evidence="7" type="ORF">Cvel_5211</name>
</gene>
<evidence type="ECO:0000313" key="7">
    <source>
        <dbReference type="EMBL" id="CEM34374.1"/>
    </source>
</evidence>
<evidence type="ECO:0000259" key="6">
    <source>
        <dbReference type="PROSITE" id="PS50102"/>
    </source>
</evidence>
<dbReference type="GO" id="GO:0006397">
    <property type="term" value="P:mRNA processing"/>
    <property type="evidence" value="ECO:0007669"/>
    <property type="project" value="UniProtKB-KW"/>
</dbReference>
<dbReference type="CDD" id="cd00590">
    <property type="entry name" value="RRM_SF"/>
    <property type="match status" value="1"/>
</dbReference>
<dbReference type="InterPro" id="IPR012677">
    <property type="entry name" value="Nucleotide-bd_a/b_plait_sf"/>
</dbReference>
<dbReference type="VEuPathDB" id="CryptoDB:Cvel_5211"/>
<dbReference type="AlphaFoldDB" id="A0A0G4GU83"/>
<feature type="region of interest" description="Disordered" evidence="5">
    <location>
        <begin position="1"/>
        <end position="142"/>
    </location>
</feature>
<reference evidence="7" key="1">
    <citation type="submission" date="2014-11" db="EMBL/GenBank/DDBJ databases">
        <authorList>
            <person name="Otto D Thomas"/>
            <person name="Naeem Raeece"/>
        </authorList>
    </citation>
    <scope>NUCLEOTIDE SEQUENCE</scope>
</reference>
<dbReference type="PhylomeDB" id="A0A0G4GU83"/>